<evidence type="ECO:0000313" key="4">
    <source>
        <dbReference type="Proteomes" id="UP000185434"/>
    </source>
</evidence>
<dbReference type="InterPro" id="IPR052585">
    <property type="entry name" value="Lipid_raft_assoc_Zn_ADH"/>
</dbReference>
<dbReference type="OrthoDB" id="3175656at2"/>
<keyword evidence="1" id="KW-0560">Oxidoreductase</keyword>
<dbReference type="SMART" id="SM00829">
    <property type="entry name" value="PKS_ER"/>
    <property type="match status" value="1"/>
</dbReference>
<dbReference type="EMBL" id="CP009247">
    <property type="protein sequence ID" value="APT88534.1"/>
    <property type="molecule type" value="Genomic_DNA"/>
</dbReference>
<dbReference type="RefSeq" id="WP_075663507.1">
    <property type="nucleotide sequence ID" value="NZ_CP009247.1"/>
</dbReference>
<dbReference type="PANTHER" id="PTHR43482">
    <property type="entry name" value="PROTEIN AST1-RELATED"/>
    <property type="match status" value="1"/>
</dbReference>
<comment type="similarity">
    <text evidence="1">Belongs to the zinc-containing alcohol dehydrogenase family. Quinone oxidoreductase subfamily.</text>
</comment>
<dbReference type="STRING" id="1437875.CFRA_03735"/>
<protein>
    <recommendedName>
        <fullName evidence="1">Zinc-type alcohol dehydrogenase-like protein</fullName>
    </recommendedName>
</protein>
<dbReference type="Pfam" id="PF13602">
    <property type="entry name" value="ADH_zinc_N_2"/>
    <property type="match status" value="1"/>
</dbReference>
<dbReference type="Proteomes" id="UP000185434">
    <property type="component" value="Chromosome"/>
</dbReference>
<dbReference type="SUPFAM" id="SSF51735">
    <property type="entry name" value="NAD(P)-binding Rossmann-fold domains"/>
    <property type="match status" value="1"/>
</dbReference>
<dbReference type="InterPro" id="IPR036291">
    <property type="entry name" value="NAD(P)-bd_dom_sf"/>
</dbReference>
<gene>
    <name evidence="3" type="ORF">CFRA_03735</name>
</gene>
<keyword evidence="1" id="KW-0479">Metal-binding</keyword>
<feature type="domain" description="Enoyl reductase (ER)" evidence="2">
    <location>
        <begin position="13"/>
        <end position="326"/>
    </location>
</feature>
<dbReference type="InterPro" id="IPR013154">
    <property type="entry name" value="ADH-like_N"/>
</dbReference>
<name>A0A1L7CRP9_9CORY</name>
<accession>A0A1L7CRP9</accession>
<dbReference type="SUPFAM" id="SSF50129">
    <property type="entry name" value="GroES-like"/>
    <property type="match status" value="1"/>
</dbReference>
<dbReference type="Pfam" id="PF08240">
    <property type="entry name" value="ADH_N"/>
    <property type="match status" value="1"/>
</dbReference>
<dbReference type="InterPro" id="IPR014182">
    <property type="entry name" value="ADH_Zn_typ-1"/>
</dbReference>
<reference evidence="3 4" key="1">
    <citation type="submission" date="2014-08" db="EMBL/GenBank/DDBJ databases">
        <title>Complete genome sequence of Corynebacterium frankenforstense ST18(T) (=DSM 45800(T)), isolated from raw cow milk.</title>
        <authorList>
            <person name="Ruckert C."/>
            <person name="Albersmeier A."/>
            <person name="Winkler A."/>
            <person name="Lipski A."/>
            <person name="Kalinowski J."/>
        </authorList>
    </citation>
    <scope>NUCLEOTIDE SEQUENCE [LARGE SCALE GENOMIC DNA]</scope>
    <source>
        <strain evidence="3 4">ST18</strain>
    </source>
</reference>
<sequence>MRAVAVFDSLPVDAPDAFRDVEVPEPTPGPHDVVVRVAAASLNPIDTKMRMRAGRREEPLVLGYDAVGTVTALGAEASRFAVGDRVFYAGANNRPGSNAEFQAVDERIIAHAPATLSDADAAALPLVSLTAWEALFDRLAVSTLSHGRLLVLGGAGGVPTQVIQLARALTGLEVVATASREASRDWVRGLGAHRVVDHSRDLVEQLGENSVDFVFSSRTDAREAELAKTMKAQSKLVLIDDPRDFTVTPFKSKAIQVGWESMFARPVHNTPDIAAQGEALRRVADLVDTGRIRTITGEVLHGLDAATVRHGHELMEAARAVGKVALVY</sequence>
<dbReference type="NCBIfam" id="TIGR02817">
    <property type="entry name" value="adh_fam_1"/>
    <property type="match status" value="1"/>
</dbReference>
<dbReference type="CDD" id="cd08252">
    <property type="entry name" value="AL_MDR"/>
    <property type="match status" value="1"/>
</dbReference>
<dbReference type="PANTHER" id="PTHR43482:SF1">
    <property type="entry name" value="PROTEIN AST1-RELATED"/>
    <property type="match status" value="1"/>
</dbReference>
<dbReference type="GO" id="GO:0008270">
    <property type="term" value="F:zinc ion binding"/>
    <property type="evidence" value="ECO:0007669"/>
    <property type="project" value="InterPro"/>
</dbReference>
<dbReference type="AlphaFoldDB" id="A0A1L7CRP9"/>
<evidence type="ECO:0000256" key="1">
    <source>
        <dbReference type="RuleBase" id="RU364000"/>
    </source>
</evidence>
<dbReference type="KEGG" id="cfk:CFRA_03735"/>
<evidence type="ECO:0000259" key="2">
    <source>
        <dbReference type="SMART" id="SM00829"/>
    </source>
</evidence>
<evidence type="ECO:0000313" key="3">
    <source>
        <dbReference type="EMBL" id="APT88534.1"/>
    </source>
</evidence>
<dbReference type="InterPro" id="IPR011032">
    <property type="entry name" value="GroES-like_sf"/>
</dbReference>
<dbReference type="GO" id="GO:0016491">
    <property type="term" value="F:oxidoreductase activity"/>
    <property type="evidence" value="ECO:0007669"/>
    <property type="project" value="UniProtKB-KW"/>
</dbReference>
<dbReference type="Gene3D" id="3.90.180.10">
    <property type="entry name" value="Medium-chain alcohol dehydrogenases, catalytic domain"/>
    <property type="match status" value="1"/>
</dbReference>
<dbReference type="Gene3D" id="3.40.50.720">
    <property type="entry name" value="NAD(P)-binding Rossmann-like Domain"/>
    <property type="match status" value="1"/>
</dbReference>
<organism evidence="3 4">
    <name type="scientific">Corynebacterium frankenforstense DSM 45800</name>
    <dbReference type="NCBI Taxonomy" id="1437875"/>
    <lineage>
        <taxon>Bacteria</taxon>
        <taxon>Bacillati</taxon>
        <taxon>Actinomycetota</taxon>
        <taxon>Actinomycetes</taxon>
        <taxon>Mycobacteriales</taxon>
        <taxon>Corynebacteriaceae</taxon>
        <taxon>Corynebacterium</taxon>
    </lineage>
</organism>
<dbReference type="InterPro" id="IPR020843">
    <property type="entry name" value="ER"/>
</dbReference>
<keyword evidence="1" id="KW-0862">Zinc</keyword>
<keyword evidence="4" id="KW-1185">Reference proteome</keyword>
<proteinExistence type="inferred from homology"/>